<dbReference type="PANTHER" id="PTHR33463">
    <property type="entry name" value="NB-ARC DOMAIN-CONTAINING PROTEIN-RELATED"/>
    <property type="match status" value="1"/>
</dbReference>
<feature type="domain" description="Disease resistance protein At4g27190-like leucine-rich repeats" evidence="2">
    <location>
        <begin position="5"/>
        <end position="141"/>
    </location>
</feature>
<evidence type="ECO:0000256" key="1">
    <source>
        <dbReference type="ARBA" id="ARBA00022821"/>
    </source>
</evidence>
<proteinExistence type="predicted"/>
<keyword evidence="1" id="KW-0611">Plant defense</keyword>
<dbReference type="InterPro" id="IPR050905">
    <property type="entry name" value="Plant_NBS-LRR"/>
</dbReference>
<dbReference type="InterPro" id="IPR057135">
    <property type="entry name" value="At4g27190-like_LRR"/>
</dbReference>
<dbReference type="OrthoDB" id="1165828at2759"/>
<dbReference type="Gene3D" id="3.80.10.10">
    <property type="entry name" value="Ribonuclease Inhibitor"/>
    <property type="match status" value="6"/>
</dbReference>
<dbReference type="InterPro" id="IPR032675">
    <property type="entry name" value="LRR_dom_sf"/>
</dbReference>
<evidence type="ECO:0000313" key="4">
    <source>
        <dbReference type="Proteomes" id="UP000237000"/>
    </source>
</evidence>
<feature type="domain" description="Disease resistance protein At4g27190-like leucine-rich repeats" evidence="2">
    <location>
        <begin position="405"/>
        <end position="557"/>
    </location>
</feature>
<dbReference type="Proteomes" id="UP000237000">
    <property type="component" value="Unassembled WGS sequence"/>
</dbReference>
<dbReference type="SUPFAM" id="SSF52058">
    <property type="entry name" value="L domain-like"/>
    <property type="match status" value="2"/>
</dbReference>
<dbReference type="EMBL" id="JXTC01000515">
    <property type="protein sequence ID" value="PON48576.1"/>
    <property type="molecule type" value="Genomic_DNA"/>
</dbReference>
<organism evidence="3 4">
    <name type="scientific">Trema orientale</name>
    <name type="common">Charcoal tree</name>
    <name type="synonym">Celtis orientalis</name>
    <dbReference type="NCBI Taxonomy" id="63057"/>
    <lineage>
        <taxon>Eukaryota</taxon>
        <taxon>Viridiplantae</taxon>
        <taxon>Streptophyta</taxon>
        <taxon>Embryophyta</taxon>
        <taxon>Tracheophyta</taxon>
        <taxon>Spermatophyta</taxon>
        <taxon>Magnoliopsida</taxon>
        <taxon>eudicotyledons</taxon>
        <taxon>Gunneridae</taxon>
        <taxon>Pentapetalae</taxon>
        <taxon>rosids</taxon>
        <taxon>fabids</taxon>
        <taxon>Rosales</taxon>
        <taxon>Cannabaceae</taxon>
        <taxon>Trema</taxon>
    </lineage>
</organism>
<evidence type="ECO:0000313" key="3">
    <source>
        <dbReference type="EMBL" id="PON48576.1"/>
    </source>
</evidence>
<dbReference type="PANTHER" id="PTHR33463:SF204">
    <property type="entry name" value="NB-ARC DOMAIN-CONTAINING PROTEIN"/>
    <property type="match status" value="1"/>
</dbReference>
<feature type="domain" description="Disease resistance protein At4g27190-like leucine-rich repeats" evidence="2">
    <location>
        <begin position="842"/>
        <end position="957"/>
    </location>
</feature>
<feature type="domain" description="Disease resistance protein At4g27190-like leucine-rich repeats" evidence="2">
    <location>
        <begin position="229"/>
        <end position="297"/>
    </location>
</feature>
<comment type="caution">
    <text evidence="3">The sequence shown here is derived from an EMBL/GenBank/DDBJ whole genome shotgun (WGS) entry which is preliminary data.</text>
</comment>
<dbReference type="Pfam" id="PF23247">
    <property type="entry name" value="LRR_RPS2"/>
    <property type="match status" value="4"/>
</dbReference>
<name>A0A2P5BIJ0_TREOI</name>
<sequence length="1009" mass="115468">MQLLPSPCFQNLRELCIQHCGLLKYLFSSSIVANLKQLNRLVIRRCEMVEEILSQLPKLTKFSTGIFIEFPLLNELEIVDCPQLMTSVYTSNTTNTSINQFLASNLTKLVVEKCGSLKYLVSSSAAVNLVQLNRLEIINCEKMEEITSMNQRTDKMLFPKLNYLHLSSLPKLTRFCAGTFVEFPLLTKLRMVECPEFAGFIYSSNDKEVGDVNSEDNLCSTTLSLFHDKVTFPSLQIINIRRLDRLKMIWQGQASPTCFQNLMQLHIGECRSMKYLFSSYAVTNLVQLKKLKISCCERMEAIISIDQRMDELIFPNLDYLELLYLPQFTRFCNGTSSIKFPLLTELRMEDCPEFMSFIYTSSIIRTNMLDNEELKEMKLKDHAQLRSPMLCLLDEKAVFPNLEIIDIKRLNCLRTVWQDQFMADSLCKLKVIEVQHCENLSFVFPSNMLGRLHNLRRVYIRPCKMLEEVTYDLDLEAFILVGKDGHEEGPRDLNNILGGKENCSIVFSRVKSLQLHVIPTLMHLFEENSQLREAFQSLEDLLVRKCLMLKNLVPSSTSLSNLTSLSVSRCHGIVNLLSCSTARSLARLRDMSIDECQKMTKIIADEKSCDVDIEGEITFSSLEVLRLNRLPSLTSFHSENHLMRFPKLKTVIVMECPEMSNFCYVASHIVTRELPLVQSSEEENSLPQVALQNLEILFVRRCDSLKNLVPLSIFFKNLTILRVAACNGMVNLLTCSIARSLSRLKTLSIIKCQRMVEIIASEGCDSDHTESEIIFNQLEILSLHKLPRLASFHLGECTMRFPKLKTVIMMECLEMQSFCFQNLEILDVGVCGKLKNLVTTSISLQNLTTLRVSSCDGMVNLLSCSTAKSLVQLKNMSISECQIMTEVIANDQGGDVNGEDEVIFDSLEVLELHSLPNLTSVHSGNNIMRFLKLKRVIISRCPQMQSFSYGVIAPNLKKIITRINERYIRAQNCWNIKGYFEDLEQAMPMEELWRVDIHSTIQDMWELNH</sequence>
<gene>
    <name evidence="3" type="ORF">TorRG33x02_320250</name>
</gene>
<reference evidence="4" key="1">
    <citation type="submission" date="2016-06" db="EMBL/GenBank/DDBJ databases">
        <title>Parallel loss of symbiosis genes in relatives of nitrogen-fixing non-legume Parasponia.</title>
        <authorList>
            <person name="Van Velzen R."/>
            <person name="Holmer R."/>
            <person name="Bu F."/>
            <person name="Rutten L."/>
            <person name="Van Zeijl A."/>
            <person name="Liu W."/>
            <person name="Santuari L."/>
            <person name="Cao Q."/>
            <person name="Sharma T."/>
            <person name="Shen D."/>
            <person name="Roswanjaya Y."/>
            <person name="Wardhani T."/>
            <person name="Kalhor M.S."/>
            <person name="Jansen J."/>
            <person name="Van den Hoogen J."/>
            <person name="Gungor B."/>
            <person name="Hartog M."/>
            <person name="Hontelez J."/>
            <person name="Verver J."/>
            <person name="Yang W.-C."/>
            <person name="Schijlen E."/>
            <person name="Repin R."/>
            <person name="Schilthuizen M."/>
            <person name="Schranz E."/>
            <person name="Heidstra R."/>
            <person name="Miyata K."/>
            <person name="Fedorova E."/>
            <person name="Kohlen W."/>
            <person name="Bisseling T."/>
            <person name="Smit S."/>
            <person name="Geurts R."/>
        </authorList>
    </citation>
    <scope>NUCLEOTIDE SEQUENCE [LARGE SCALE GENOMIC DNA]</scope>
    <source>
        <strain evidence="4">cv. RG33-2</strain>
    </source>
</reference>
<dbReference type="SUPFAM" id="SSF52047">
    <property type="entry name" value="RNI-like"/>
    <property type="match status" value="1"/>
</dbReference>
<dbReference type="InParanoid" id="A0A2P5BIJ0"/>
<accession>A0A2P5BIJ0</accession>
<keyword evidence="4" id="KW-1185">Reference proteome</keyword>
<dbReference type="AlphaFoldDB" id="A0A2P5BIJ0"/>
<evidence type="ECO:0000259" key="2">
    <source>
        <dbReference type="Pfam" id="PF23247"/>
    </source>
</evidence>
<protein>
    <submittedName>
        <fullName evidence="3">LRR domain containing protein</fullName>
    </submittedName>
</protein>